<evidence type="ECO:0000256" key="1">
    <source>
        <dbReference type="SAM" id="Phobius"/>
    </source>
</evidence>
<keyword evidence="3" id="KW-1185">Reference proteome</keyword>
<protein>
    <submittedName>
        <fullName evidence="2">Uncharacterized protein</fullName>
    </submittedName>
</protein>
<keyword evidence="1" id="KW-0472">Membrane</keyword>
<dbReference type="AlphaFoldDB" id="A0AAE1DU43"/>
<evidence type="ECO:0000313" key="3">
    <source>
        <dbReference type="Proteomes" id="UP001283361"/>
    </source>
</evidence>
<comment type="caution">
    <text evidence="2">The sequence shown here is derived from an EMBL/GenBank/DDBJ whole genome shotgun (WGS) entry which is preliminary data.</text>
</comment>
<dbReference type="EMBL" id="JAWDGP010002489">
    <property type="protein sequence ID" value="KAK3782732.1"/>
    <property type="molecule type" value="Genomic_DNA"/>
</dbReference>
<gene>
    <name evidence="2" type="ORF">RRG08_037731</name>
</gene>
<keyword evidence="1" id="KW-1133">Transmembrane helix</keyword>
<accession>A0AAE1DU43</accession>
<organism evidence="2 3">
    <name type="scientific">Elysia crispata</name>
    <name type="common">lettuce slug</name>
    <dbReference type="NCBI Taxonomy" id="231223"/>
    <lineage>
        <taxon>Eukaryota</taxon>
        <taxon>Metazoa</taxon>
        <taxon>Spiralia</taxon>
        <taxon>Lophotrochozoa</taxon>
        <taxon>Mollusca</taxon>
        <taxon>Gastropoda</taxon>
        <taxon>Heterobranchia</taxon>
        <taxon>Euthyneura</taxon>
        <taxon>Panpulmonata</taxon>
        <taxon>Sacoglossa</taxon>
        <taxon>Placobranchoidea</taxon>
        <taxon>Plakobranchidae</taxon>
        <taxon>Elysia</taxon>
    </lineage>
</organism>
<keyword evidence="1" id="KW-0812">Transmembrane</keyword>
<proteinExistence type="predicted"/>
<name>A0AAE1DU43_9GAST</name>
<sequence length="85" mass="9542">MKRNAISIAKYTVGSTVLVLSGVCFLHMVNRIMIKKPLRGLDEEPVVVVKRDPYQSVPDPTMRAVAGYLCGYGLRELKIHQQIND</sequence>
<reference evidence="2" key="1">
    <citation type="journal article" date="2023" name="G3 (Bethesda)">
        <title>A reference genome for the long-term kleptoplast-retaining sea slug Elysia crispata morphotype clarki.</title>
        <authorList>
            <person name="Eastman K.E."/>
            <person name="Pendleton A.L."/>
            <person name="Shaikh M.A."/>
            <person name="Suttiyut T."/>
            <person name="Ogas R."/>
            <person name="Tomko P."/>
            <person name="Gavelis G."/>
            <person name="Widhalm J.R."/>
            <person name="Wisecaver J.H."/>
        </authorList>
    </citation>
    <scope>NUCLEOTIDE SEQUENCE</scope>
    <source>
        <strain evidence="2">ECLA1</strain>
    </source>
</reference>
<feature type="transmembrane region" description="Helical" evidence="1">
    <location>
        <begin position="6"/>
        <end position="29"/>
    </location>
</feature>
<dbReference type="Proteomes" id="UP001283361">
    <property type="component" value="Unassembled WGS sequence"/>
</dbReference>
<evidence type="ECO:0000313" key="2">
    <source>
        <dbReference type="EMBL" id="KAK3782732.1"/>
    </source>
</evidence>